<comment type="caution">
    <text evidence="2">The sequence shown here is derived from an EMBL/GenBank/DDBJ whole genome shotgun (WGS) entry which is preliminary data.</text>
</comment>
<dbReference type="EMBL" id="BART01001704">
    <property type="protein sequence ID" value="GAG72596.1"/>
    <property type="molecule type" value="Genomic_DNA"/>
</dbReference>
<sequence>MDFQRKWIILLGAISIFIILVNGCTYITPDNNYDYDSYTVSYIRVSPSSATMKVNTSKIFKVLAYDSEDNLIPVDPSGVDWIASYQCWVCGKVWKLNPESGSISTYFTPEKTGDYLVFAHYKEKWDYSSVEAE</sequence>
<proteinExistence type="predicted"/>
<evidence type="ECO:0000256" key="1">
    <source>
        <dbReference type="SAM" id="Phobius"/>
    </source>
</evidence>
<protein>
    <submittedName>
        <fullName evidence="2">Uncharacterized protein</fullName>
    </submittedName>
</protein>
<feature type="transmembrane region" description="Helical" evidence="1">
    <location>
        <begin position="7"/>
        <end position="28"/>
    </location>
</feature>
<dbReference type="AlphaFoldDB" id="X1BKG5"/>
<gene>
    <name evidence="2" type="ORF">S01H4_05765</name>
</gene>
<keyword evidence="1" id="KW-0472">Membrane</keyword>
<name>X1BKG5_9ZZZZ</name>
<accession>X1BKG5</accession>
<evidence type="ECO:0000313" key="2">
    <source>
        <dbReference type="EMBL" id="GAG72596.1"/>
    </source>
</evidence>
<reference evidence="2" key="1">
    <citation type="journal article" date="2014" name="Front. Microbiol.">
        <title>High frequency of phylogenetically diverse reductive dehalogenase-homologous genes in deep subseafloor sedimentary metagenomes.</title>
        <authorList>
            <person name="Kawai M."/>
            <person name="Futagami T."/>
            <person name="Toyoda A."/>
            <person name="Takaki Y."/>
            <person name="Nishi S."/>
            <person name="Hori S."/>
            <person name="Arai W."/>
            <person name="Tsubouchi T."/>
            <person name="Morono Y."/>
            <person name="Uchiyama I."/>
            <person name="Ito T."/>
            <person name="Fujiyama A."/>
            <person name="Inagaki F."/>
            <person name="Takami H."/>
        </authorList>
    </citation>
    <scope>NUCLEOTIDE SEQUENCE</scope>
    <source>
        <strain evidence="2">Expedition CK06-06</strain>
    </source>
</reference>
<organism evidence="2">
    <name type="scientific">marine sediment metagenome</name>
    <dbReference type="NCBI Taxonomy" id="412755"/>
    <lineage>
        <taxon>unclassified sequences</taxon>
        <taxon>metagenomes</taxon>
        <taxon>ecological metagenomes</taxon>
    </lineage>
</organism>
<keyword evidence="1" id="KW-1133">Transmembrane helix</keyword>
<keyword evidence="1" id="KW-0812">Transmembrane</keyword>